<proteinExistence type="predicted"/>
<comment type="caution">
    <text evidence="1">The sequence shown here is derived from an EMBL/GenBank/DDBJ whole genome shotgun (WGS) entry which is preliminary data.</text>
</comment>
<dbReference type="EMBL" id="JADGJD010001309">
    <property type="protein sequence ID" value="KAJ3044162.1"/>
    <property type="molecule type" value="Genomic_DNA"/>
</dbReference>
<gene>
    <name evidence="1" type="ORF">HK097_001562</name>
</gene>
<keyword evidence="2" id="KW-1185">Reference proteome</keyword>
<organism evidence="1 2">
    <name type="scientific">Rhizophlyctis rosea</name>
    <dbReference type="NCBI Taxonomy" id="64517"/>
    <lineage>
        <taxon>Eukaryota</taxon>
        <taxon>Fungi</taxon>
        <taxon>Fungi incertae sedis</taxon>
        <taxon>Chytridiomycota</taxon>
        <taxon>Chytridiomycota incertae sedis</taxon>
        <taxon>Chytridiomycetes</taxon>
        <taxon>Rhizophlyctidales</taxon>
        <taxon>Rhizophlyctidaceae</taxon>
        <taxon>Rhizophlyctis</taxon>
    </lineage>
</organism>
<name>A0AAD5S4A0_9FUNG</name>
<dbReference type="Proteomes" id="UP001212841">
    <property type="component" value="Unassembled WGS sequence"/>
</dbReference>
<evidence type="ECO:0000313" key="2">
    <source>
        <dbReference type="Proteomes" id="UP001212841"/>
    </source>
</evidence>
<reference evidence="1" key="1">
    <citation type="submission" date="2020-05" db="EMBL/GenBank/DDBJ databases">
        <title>Phylogenomic resolution of chytrid fungi.</title>
        <authorList>
            <person name="Stajich J.E."/>
            <person name="Amses K."/>
            <person name="Simmons R."/>
            <person name="Seto K."/>
            <person name="Myers J."/>
            <person name="Bonds A."/>
            <person name="Quandt C.A."/>
            <person name="Barry K."/>
            <person name="Liu P."/>
            <person name="Grigoriev I."/>
            <person name="Longcore J.E."/>
            <person name="James T.Y."/>
        </authorList>
    </citation>
    <scope>NUCLEOTIDE SEQUENCE</scope>
    <source>
        <strain evidence="1">JEL0318</strain>
    </source>
</reference>
<dbReference type="AlphaFoldDB" id="A0AAD5S4A0"/>
<accession>A0AAD5S4A0</accession>
<protein>
    <submittedName>
        <fullName evidence="1">Uncharacterized protein</fullName>
    </submittedName>
</protein>
<evidence type="ECO:0000313" key="1">
    <source>
        <dbReference type="EMBL" id="KAJ3044162.1"/>
    </source>
</evidence>
<sequence>MSFFAAKLRRIAQHSRARETGGHVATAVGTGILVGVERVAEESTVDALKAGIKDIKEIANIVKEKTTILLASVAKTLEDPIPSPLSKDFHFLDHSVQSIILRYSVTTPYDQIAPLIRHFHQAGSYADMDVITLSDGTEWQLEMLGAAPRGSCFQLTLGDGEREELENGLKGFIEDTEQTPYLMANRTATAQAALAYLRKRMYEDSLVMFYRTTYAPVTIKASMDGARADALMLSLMTLRNVVMGEIDENKHNTAVYHSFENKCMMQLMEDVGMRSIVIIRLNPDSFKDFQGVHVAAPPGSVR</sequence>